<comment type="function">
    <text evidence="7">Essential cell division protein.</text>
</comment>
<keyword evidence="10" id="KW-1185">Reference proteome</keyword>
<evidence type="ECO:0000313" key="10">
    <source>
        <dbReference type="Proteomes" id="UP001596142"/>
    </source>
</evidence>
<sequence length="118" mass="13420">MNNLAQQVQRQKEQQQVVHTKVKHRLRGKVTKGEKVIMSGMIAGVIAVSSLIVTNYANIYSQEREISALQNTVSQQQEINDGLHLQVAELSSPDRIMYYAKEELGMQLKEEKVRVVQN</sequence>
<comment type="similarity">
    <text evidence="7">Belongs to the FtsL family.</text>
</comment>
<evidence type="ECO:0000256" key="3">
    <source>
        <dbReference type="ARBA" id="ARBA00022692"/>
    </source>
</evidence>
<accession>A0ABW0YJG1</accession>
<protein>
    <recommendedName>
        <fullName evidence="7 8">Cell division protein FtsL</fullName>
    </recommendedName>
</protein>
<proteinExistence type="inferred from homology"/>
<evidence type="ECO:0000313" key="9">
    <source>
        <dbReference type="EMBL" id="MFC5712246.1"/>
    </source>
</evidence>
<evidence type="ECO:0000256" key="6">
    <source>
        <dbReference type="ARBA" id="ARBA00023306"/>
    </source>
</evidence>
<keyword evidence="5 7" id="KW-0472">Membrane</keyword>
<dbReference type="InterPro" id="IPR011922">
    <property type="entry name" value="Cell_div_FtsL"/>
</dbReference>
<dbReference type="RefSeq" id="WP_054635254.1">
    <property type="nucleotide sequence ID" value="NZ_JBHSOZ010000003.1"/>
</dbReference>
<evidence type="ECO:0000256" key="5">
    <source>
        <dbReference type="ARBA" id="ARBA00023136"/>
    </source>
</evidence>
<dbReference type="EMBL" id="JBHSOZ010000003">
    <property type="protein sequence ID" value="MFC5712246.1"/>
    <property type="molecule type" value="Genomic_DNA"/>
</dbReference>
<organism evidence="9 10">
    <name type="scientific">Thalassorhabdus alkalitolerans</name>
    <dbReference type="NCBI Taxonomy" id="2282697"/>
    <lineage>
        <taxon>Bacteria</taxon>
        <taxon>Bacillati</taxon>
        <taxon>Bacillota</taxon>
        <taxon>Bacilli</taxon>
        <taxon>Bacillales</taxon>
        <taxon>Bacillaceae</taxon>
        <taxon>Thalassorhabdus</taxon>
    </lineage>
</organism>
<evidence type="ECO:0000256" key="1">
    <source>
        <dbReference type="ARBA" id="ARBA00022475"/>
    </source>
</evidence>
<reference evidence="10" key="1">
    <citation type="journal article" date="2019" name="Int. J. Syst. Evol. Microbiol.">
        <title>The Global Catalogue of Microorganisms (GCM) 10K type strain sequencing project: providing services to taxonomists for standard genome sequencing and annotation.</title>
        <authorList>
            <consortium name="The Broad Institute Genomics Platform"/>
            <consortium name="The Broad Institute Genome Sequencing Center for Infectious Disease"/>
            <person name="Wu L."/>
            <person name="Ma J."/>
        </authorList>
    </citation>
    <scope>NUCLEOTIDE SEQUENCE [LARGE SCALE GENOMIC DNA]</scope>
    <source>
        <strain evidence="10">CECT 7184</strain>
    </source>
</reference>
<evidence type="ECO:0000256" key="8">
    <source>
        <dbReference type="NCBIfam" id="TIGR02209"/>
    </source>
</evidence>
<keyword evidence="2 7" id="KW-0132">Cell division</keyword>
<keyword evidence="6 7" id="KW-0131">Cell cycle</keyword>
<dbReference type="NCBIfam" id="TIGR02209">
    <property type="entry name" value="ftsL_broad"/>
    <property type="match status" value="1"/>
</dbReference>
<dbReference type="Pfam" id="PF04977">
    <property type="entry name" value="DivIC"/>
    <property type="match status" value="1"/>
</dbReference>
<evidence type="ECO:0000256" key="7">
    <source>
        <dbReference type="HAMAP-Rule" id="MF_00910"/>
    </source>
</evidence>
<dbReference type="HAMAP" id="MF_00910">
    <property type="entry name" value="FtsL"/>
    <property type="match status" value="1"/>
</dbReference>
<comment type="caution">
    <text evidence="9">The sequence shown here is derived from an EMBL/GenBank/DDBJ whole genome shotgun (WGS) entry which is preliminary data.</text>
</comment>
<comment type="subcellular location">
    <subcellularLocation>
        <location evidence="7">Cell membrane</location>
        <topology evidence="7">Single-pass type II membrane protein</topology>
    </subcellularLocation>
    <text evidence="7">Localizes to the division septum where it forms a ring structure.</text>
</comment>
<dbReference type="InterPro" id="IPR007060">
    <property type="entry name" value="FtsL/DivIC"/>
</dbReference>
<gene>
    <name evidence="7 9" type="primary">ftsL</name>
    <name evidence="9" type="ORF">ACFPU1_05590</name>
</gene>
<evidence type="ECO:0000256" key="2">
    <source>
        <dbReference type="ARBA" id="ARBA00022618"/>
    </source>
</evidence>
<keyword evidence="4 7" id="KW-1133">Transmembrane helix</keyword>
<dbReference type="Proteomes" id="UP001596142">
    <property type="component" value="Unassembled WGS sequence"/>
</dbReference>
<dbReference type="GO" id="GO:0051301">
    <property type="term" value="P:cell division"/>
    <property type="evidence" value="ECO:0007669"/>
    <property type="project" value="UniProtKB-KW"/>
</dbReference>
<evidence type="ECO:0000256" key="4">
    <source>
        <dbReference type="ARBA" id="ARBA00022989"/>
    </source>
</evidence>
<name>A0ABW0YJG1_9BACI</name>
<keyword evidence="1 7" id="KW-1003">Cell membrane</keyword>
<feature type="transmembrane region" description="Helical" evidence="7">
    <location>
        <begin position="36"/>
        <end position="57"/>
    </location>
</feature>
<keyword evidence="3 7" id="KW-0812">Transmembrane</keyword>